<name>G0TS75_TRYVY</name>
<feature type="region of interest" description="Disordered" evidence="1">
    <location>
        <begin position="109"/>
        <end position="138"/>
    </location>
</feature>
<dbReference type="AlphaFoldDB" id="G0TS75"/>
<evidence type="ECO:0000256" key="1">
    <source>
        <dbReference type="SAM" id="MobiDB-lite"/>
    </source>
</evidence>
<evidence type="ECO:0000313" key="2">
    <source>
        <dbReference type="EMBL" id="CCC46801.1"/>
    </source>
</evidence>
<accession>G0TS75</accession>
<proteinExistence type="predicted"/>
<reference evidence="2" key="1">
    <citation type="journal article" date="2012" name="Proc. Natl. Acad. Sci. U.S.A.">
        <title>Antigenic diversity is generated by distinct evolutionary mechanisms in African trypanosome species.</title>
        <authorList>
            <person name="Jackson A.P."/>
            <person name="Berry A."/>
            <person name="Aslett M."/>
            <person name="Allison H.C."/>
            <person name="Burton P."/>
            <person name="Vavrova-Anderson J."/>
            <person name="Brown R."/>
            <person name="Browne H."/>
            <person name="Corton N."/>
            <person name="Hauser H."/>
            <person name="Gamble J."/>
            <person name="Gilderthorp R."/>
            <person name="Marcello L."/>
            <person name="McQuillan J."/>
            <person name="Otto T.D."/>
            <person name="Quail M.A."/>
            <person name="Sanders M.J."/>
            <person name="van Tonder A."/>
            <person name="Ginger M.L."/>
            <person name="Field M.C."/>
            <person name="Barry J.D."/>
            <person name="Hertz-Fowler C."/>
            <person name="Berriman M."/>
        </authorList>
    </citation>
    <scope>NUCLEOTIDE SEQUENCE</scope>
    <source>
        <strain evidence="2">Y486</strain>
    </source>
</reference>
<protein>
    <submittedName>
        <fullName evidence="2">Uncharacterized protein</fullName>
    </submittedName>
</protein>
<gene>
    <name evidence="2" type="ORF">TVY486_0202120</name>
</gene>
<dbReference type="EMBL" id="HE573018">
    <property type="protein sequence ID" value="CCC46801.1"/>
    <property type="molecule type" value="Genomic_DNA"/>
</dbReference>
<organism evidence="2">
    <name type="scientific">Trypanosoma vivax (strain Y486)</name>
    <dbReference type="NCBI Taxonomy" id="1055687"/>
    <lineage>
        <taxon>Eukaryota</taxon>
        <taxon>Discoba</taxon>
        <taxon>Euglenozoa</taxon>
        <taxon>Kinetoplastea</taxon>
        <taxon>Metakinetoplastina</taxon>
        <taxon>Trypanosomatida</taxon>
        <taxon>Trypanosomatidae</taxon>
        <taxon>Trypanosoma</taxon>
        <taxon>Duttonella</taxon>
    </lineage>
</organism>
<sequence>MLCQRRIKCCVIPTLFFHKSISSPFPPLHLMPVYMYIHTYTYIRVCFLLPLNLFVEVHDSSSLERSCTTSLHNSASTRSLHTCKRTHDTQHPVLNRHFITHELIHSVPDRKQPPLTACSNDIPSNKKPPLWPPSARQH</sequence>